<dbReference type="InterPro" id="IPR052970">
    <property type="entry name" value="Inner_ear_hair_cell_LOXHD"/>
</dbReference>
<dbReference type="InterPro" id="IPR036392">
    <property type="entry name" value="PLAT/LH2_dom_sf"/>
</dbReference>
<dbReference type="PANTHER" id="PTHR45901:SF3">
    <property type="entry name" value="LIPOXYGENASE HOMOLOGY DOMAIN-CONTAINING PROTEIN 1"/>
    <property type="match status" value="1"/>
</dbReference>
<evidence type="ECO:0000313" key="4">
    <source>
        <dbReference type="Proteomes" id="UP000828390"/>
    </source>
</evidence>
<keyword evidence="4" id="KW-1185">Reference proteome</keyword>
<proteinExistence type="predicted"/>
<dbReference type="Gene3D" id="2.40.180.10">
    <property type="entry name" value="Catalase core domain"/>
    <property type="match status" value="2"/>
</dbReference>
<dbReference type="PROSITE" id="PS50095">
    <property type="entry name" value="PLAT"/>
    <property type="match status" value="1"/>
</dbReference>
<protein>
    <recommendedName>
        <fullName evidence="2">PLAT domain-containing protein</fullName>
    </recommendedName>
</protein>
<comment type="caution">
    <text evidence="3">The sequence shown here is derived from an EMBL/GenBank/DDBJ whole genome shotgun (WGS) entry which is preliminary data.</text>
</comment>
<dbReference type="Proteomes" id="UP000828390">
    <property type="component" value="Unassembled WGS sequence"/>
</dbReference>
<comment type="caution">
    <text evidence="1">Lacks conserved residue(s) required for the propagation of feature annotation.</text>
</comment>
<feature type="non-terminal residue" evidence="3">
    <location>
        <position position="1"/>
    </location>
</feature>
<sequence length="242" mass="26849">ILYQLDVCLCNHPGITYSNNHVIIFGNNGDTGKLMVQYSAGYENGRFTMFDLKAPDIGEIKEINFIQDNSTPGKKWDVGSVSILVPSRSVKYEMYNPDKNQLVWKSFKHYRVGNKEKPIAYHVRINIGDKAAGSTDSNVQLIMFGVNGGKAMLMLQQSDKFQCGKTATFNLEGTDIGEIKDIEIPQDNSNPGFVDSVAIEIHSLVVSGTDDSRSKPRRLLTLLSKQAVKRGLQSLSLSRNNS</sequence>
<dbReference type="EMBL" id="JAIWYP010000003">
    <property type="protein sequence ID" value="KAH3856240.1"/>
    <property type="molecule type" value="Genomic_DNA"/>
</dbReference>
<reference evidence="3" key="1">
    <citation type="journal article" date="2019" name="bioRxiv">
        <title>The Genome of the Zebra Mussel, Dreissena polymorpha: A Resource for Invasive Species Research.</title>
        <authorList>
            <person name="McCartney M.A."/>
            <person name="Auch B."/>
            <person name="Kono T."/>
            <person name="Mallez S."/>
            <person name="Zhang Y."/>
            <person name="Obille A."/>
            <person name="Becker A."/>
            <person name="Abrahante J.E."/>
            <person name="Garbe J."/>
            <person name="Badalamenti J.P."/>
            <person name="Herman A."/>
            <person name="Mangelson H."/>
            <person name="Liachko I."/>
            <person name="Sullivan S."/>
            <person name="Sone E.D."/>
            <person name="Koren S."/>
            <person name="Silverstein K.A.T."/>
            <person name="Beckman K.B."/>
            <person name="Gohl D.M."/>
        </authorList>
    </citation>
    <scope>NUCLEOTIDE SEQUENCE</scope>
    <source>
        <strain evidence="3">Duluth1</strain>
        <tissue evidence="3">Whole animal</tissue>
    </source>
</reference>
<feature type="domain" description="PLAT" evidence="2">
    <location>
        <begin position="119"/>
        <end position="242"/>
    </location>
</feature>
<evidence type="ECO:0000256" key="1">
    <source>
        <dbReference type="PROSITE-ProRule" id="PRU00152"/>
    </source>
</evidence>
<evidence type="ECO:0000313" key="3">
    <source>
        <dbReference type="EMBL" id="KAH3856240.1"/>
    </source>
</evidence>
<dbReference type="AlphaFoldDB" id="A0A9D4LDT4"/>
<reference evidence="3" key="2">
    <citation type="submission" date="2020-11" db="EMBL/GenBank/DDBJ databases">
        <authorList>
            <person name="McCartney M.A."/>
            <person name="Auch B."/>
            <person name="Kono T."/>
            <person name="Mallez S."/>
            <person name="Becker A."/>
            <person name="Gohl D.M."/>
            <person name="Silverstein K.A.T."/>
            <person name="Koren S."/>
            <person name="Bechman K.B."/>
            <person name="Herman A."/>
            <person name="Abrahante J.E."/>
            <person name="Garbe J."/>
        </authorList>
    </citation>
    <scope>NUCLEOTIDE SEQUENCE</scope>
    <source>
        <strain evidence="3">Duluth1</strain>
        <tissue evidence="3">Whole animal</tissue>
    </source>
</reference>
<name>A0A9D4LDT4_DREPO</name>
<organism evidence="3 4">
    <name type="scientific">Dreissena polymorpha</name>
    <name type="common">Zebra mussel</name>
    <name type="synonym">Mytilus polymorpha</name>
    <dbReference type="NCBI Taxonomy" id="45954"/>
    <lineage>
        <taxon>Eukaryota</taxon>
        <taxon>Metazoa</taxon>
        <taxon>Spiralia</taxon>
        <taxon>Lophotrochozoa</taxon>
        <taxon>Mollusca</taxon>
        <taxon>Bivalvia</taxon>
        <taxon>Autobranchia</taxon>
        <taxon>Heteroconchia</taxon>
        <taxon>Euheterodonta</taxon>
        <taxon>Imparidentia</taxon>
        <taxon>Neoheterodontei</taxon>
        <taxon>Myida</taxon>
        <taxon>Dreissenoidea</taxon>
        <taxon>Dreissenidae</taxon>
        <taxon>Dreissena</taxon>
    </lineage>
</organism>
<dbReference type="Pfam" id="PF01477">
    <property type="entry name" value="PLAT"/>
    <property type="match status" value="1"/>
</dbReference>
<dbReference type="SUPFAM" id="SSF49723">
    <property type="entry name" value="Lipase/lipooxygenase domain (PLAT/LH2 domain)"/>
    <property type="match status" value="2"/>
</dbReference>
<dbReference type="PANTHER" id="PTHR45901">
    <property type="entry name" value="PROTEIN CBG12474"/>
    <property type="match status" value="1"/>
</dbReference>
<gene>
    <name evidence="3" type="ORF">DPMN_098824</name>
</gene>
<evidence type="ECO:0000259" key="2">
    <source>
        <dbReference type="PROSITE" id="PS50095"/>
    </source>
</evidence>
<accession>A0A9D4LDT4</accession>
<dbReference type="InterPro" id="IPR001024">
    <property type="entry name" value="PLAT/LH2_dom"/>
</dbReference>